<comment type="caution">
    <text evidence="2">The sequence shown here is derived from an EMBL/GenBank/DDBJ whole genome shotgun (WGS) entry which is preliminary data.</text>
</comment>
<dbReference type="RefSeq" id="WP_069320977.1">
    <property type="nucleotide sequence ID" value="NZ_MDDS01000035.1"/>
</dbReference>
<dbReference type="AlphaFoldDB" id="A0A1E3LTU4"/>
<dbReference type="STRING" id="1888892.BFL28_02725"/>
<dbReference type="Pfam" id="PF09084">
    <property type="entry name" value="NMT1"/>
    <property type="match status" value="1"/>
</dbReference>
<gene>
    <name evidence="2" type="ORF">BFL28_02725</name>
</gene>
<dbReference type="SUPFAM" id="SSF53850">
    <property type="entry name" value="Periplasmic binding protein-like II"/>
    <property type="match status" value="1"/>
</dbReference>
<accession>A0A1E3LTU4</accession>
<organism evidence="2 3">
    <name type="scientific">Sphingomonas turrisvirgatae</name>
    <dbReference type="NCBI Taxonomy" id="1888892"/>
    <lineage>
        <taxon>Bacteria</taxon>
        <taxon>Pseudomonadati</taxon>
        <taxon>Pseudomonadota</taxon>
        <taxon>Alphaproteobacteria</taxon>
        <taxon>Sphingomonadales</taxon>
        <taxon>Sphingomonadaceae</taxon>
        <taxon>Sphingomonas</taxon>
    </lineage>
</organism>
<dbReference type="EMBL" id="MDDS01000035">
    <property type="protein sequence ID" value="ODP37167.1"/>
    <property type="molecule type" value="Genomic_DNA"/>
</dbReference>
<protein>
    <submittedName>
        <fullName evidence="2">4,5-dihydroxyphthalate decarboxylase</fullName>
    </submittedName>
</protein>
<evidence type="ECO:0000313" key="2">
    <source>
        <dbReference type="EMBL" id="ODP37167.1"/>
    </source>
</evidence>
<reference evidence="2 3" key="1">
    <citation type="submission" date="2016-08" db="EMBL/GenBank/DDBJ databases">
        <title>Draft genome of the agarase producing Sphingomonas sp. MCT13.</title>
        <authorList>
            <person name="D'Andrea M.M."/>
            <person name="Rossolini G.M."/>
            <person name="Thaller M.C."/>
        </authorList>
    </citation>
    <scope>NUCLEOTIDE SEQUENCE [LARGE SCALE GENOMIC DNA]</scope>
    <source>
        <strain evidence="2 3">MCT13</strain>
    </source>
</reference>
<dbReference type="Proteomes" id="UP000094487">
    <property type="component" value="Unassembled WGS sequence"/>
</dbReference>
<sequence>MSKLQLSVAVGNYDRCRPLFDGDVQIDGVDPVFMRLSPEEIFFRAFRQAEFDICELSLSSSTVKAANGTLPYVGVPVFLSRMFRHSAFYVRKDRIKRPQDLKGKKVGLPEYQLTAMVWIRAFLEQDYGVSPEDITWVRGGISDAGRPEKIKLDLPEGIRLIDAPEGKTISALLAEGEIDGYIAPRAPDVAPADAGEIGWLFDDPMAEAKAYYERRRIFPIMHILGVRRSIAEAHPWLPGAVYKAFSQAKDVCLEHLLETSACKITMPFVDERLQADMALMGRDFWTYGIEGNRHVLDDFFAQHHRQGLSSRRITPEDLFHPATFEQFTI</sequence>
<dbReference type="InterPro" id="IPR015168">
    <property type="entry name" value="SsuA/THI5"/>
</dbReference>
<dbReference type="OrthoDB" id="8689594at2"/>
<evidence type="ECO:0000259" key="1">
    <source>
        <dbReference type="Pfam" id="PF09084"/>
    </source>
</evidence>
<name>A0A1E3LTU4_9SPHN</name>
<feature type="domain" description="SsuA/THI5-like" evidence="1">
    <location>
        <begin position="86"/>
        <end position="143"/>
    </location>
</feature>
<evidence type="ECO:0000313" key="3">
    <source>
        <dbReference type="Proteomes" id="UP000094487"/>
    </source>
</evidence>
<keyword evidence="3" id="KW-1185">Reference proteome</keyword>
<proteinExistence type="predicted"/>
<dbReference type="Gene3D" id="3.40.190.10">
    <property type="entry name" value="Periplasmic binding protein-like II"/>
    <property type="match status" value="1"/>
</dbReference>